<dbReference type="InterPro" id="IPR002575">
    <property type="entry name" value="Aminoglycoside_PTrfase"/>
</dbReference>
<dbReference type="Pfam" id="PF01636">
    <property type="entry name" value="APH"/>
    <property type="match status" value="1"/>
</dbReference>
<evidence type="ECO:0000313" key="2">
    <source>
        <dbReference type="EMBL" id="QPV63070.1"/>
    </source>
</evidence>
<dbReference type="GeneID" id="60586842"/>
<name>A0A7T3FYJ9_9EURY</name>
<dbReference type="GO" id="GO:0016740">
    <property type="term" value="F:transferase activity"/>
    <property type="evidence" value="ECO:0007669"/>
    <property type="project" value="UniProtKB-KW"/>
</dbReference>
<dbReference type="KEGG" id="hlt:I7X12_00075"/>
<dbReference type="InterPro" id="IPR011009">
    <property type="entry name" value="Kinase-like_dom_sf"/>
</dbReference>
<dbReference type="EMBL" id="CP065856">
    <property type="protein sequence ID" value="QPV63070.1"/>
    <property type="molecule type" value="Genomic_DNA"/>
</dbReference>
<dbReference type="SUPFAM" id="SSF56112">
    <property type="entry name" value="Protein kinase-like (PK-like)"/>
    <property type="match status" value="1"/>
</dbReference>
<evidence type="ECO:0000259" key="1">
    <source>
        <dbReference type="Pfam" id="PF01636"/>
    </source>
</evidence>
<dbReference type="RefSeq" id="WP_198061864.1">
    <property type="nucleotide sequence ID" value="NZ_CP065856.1"/>
</dbReference>
<dbReference type="Proteomes" id="UP000595001">
    <property type="component" value="Chromosome"/>
</dbReference>
<dbReference type="OrthoDB" id="350437at2157"/>
<keyword evidence="3" id="KW-1185">Reference proteome</keyword>
<sequence>MTDPKYGPRDPLSEDQVAAAVAALRGDWMVLDTEPMPAGSDIVYGVTVRDERDRRHEAVLKCFRSDSPVDGRSPERFLVEVDLLELLGRETDVPVPAVYGGYRSRDGLPSPAFLMEHLPGEPPLGVATGGHEAVAERLLRESGRHLARVHDLRSFDAYGGLVSGDDGPTVRDGRTTWPDRLREIVDDSLDGLAGTRFADLSGSLRAYADGRFDELDLAADAALLHGDYRPGNLLADAETGEVTAVLDWGAAQAGDPRYELAWAVREFAERAPVGSVARERVREALFDAYEEHRGERFARDEAFERRQSFYLAVTWLAECRWFDAWWGGAEESAREARAERLRENVTELR</sequence>
<dbReference type="InterPro" id="IPR051678">
    <property type="entry name" value="AGP_Transferase"/>
</dbReference>
<dbReference type="Gene3D" id="3.90.1200.10">
    <property type="match status" value="1"/>
</dbReference>
<feature type="domain" description="Aminoglycoside phosphotransferase" evidence="1">
    <location>
        <begin position="54"/>
        <end position="294"/>
    </location>
</feature>
<protein>
    <submittedName>
        <fullName evidence="2">Phosphotransferase</fullName>
    </submittedName>
</protein>
<dbReference type="Gene3D" id="3.30.200.20">
    <property type="entry name" value="Phosphorylase Kinase, domain 1"/>
    <property type="match status" value="1"/>
</dbReference>
<gene>
    <name evidence="2" type="ORF">I7X12_00075</name>
</gene>
<dbReference type="PANTHER" id="PTHR21310">
    <property type="entry name" value="AMINOGLYCOSIDE PHOSPHOTRANSFERASE-RELATED-RELATED"/>
    <property type="match status" value="1"/>
</dbReference>
<evidence type="ECO:0000313" key="3">
    <source>
        <dbReference type="Proteomes" id="UP000595001"/>
    </source>
</evidence>
<organism evidence="2 3">
    <name type="scientific">Halosimplex litoreum</name>
    <dbReference type="NCBI Taxonomy" id="1198301"/>
    <lineage>
        <taxon>Archaea</taxon>
        <taxon>Methanobacteriati</taxon>
        <taxon>Methanobacteriota</taxon>
        <taxon>Stenosarchaea group</taxon>
        <taxon>Halobacteria</taxon>
        <taxon>Halobacteriales</taxon>
        <taxon>Haloarculaceae</taxon>
        <taxon>Halosimplex</taxon>
    </lineage>
</organism>
<reference evidence="2 3" key="1">
    <citation type="submission" date="2020-12" db="EMBL/GenBank/DDBJ databases">
        <title>Halosimplex halophilum sp. nov. and Halosimplex salinum sp. nov., two new members of the genus Halosimplex.</title>
        <authorList>
            <person name="Cui H.L."/>
        </authorList>
    </citation>
    <scope>NUCLEOTIDE SEQUENCE [LARGE SCALE GENOMIC DNA]</scope>
    <source>
        <strain evidence="2 3">YGH94</strain>
    </source>
</reference>
<proteinExistence type="predicted"/>
<accession>A0A7T3FYJ9</accession>
<keyword evidence="2" id="KW-0808">Transferase</keyword>
<dbReference type="AlphaFoldDB" id="A0A7T3FYJ9"/>